<organism evidence="1 2">
    <name type="scientific">Luteimonas composti</name>
    <dbReference type="NCBI Taxonomy" id="398257"/>
    <lineage>
        <taxon>Bacteria</taxon>
        <taxon>Pseudomonadati</taxon>
        <taxon>Pseudomonadota</taxon>
        <taxon>Gammaproteobacteria</taxon>
        <taxon>Lysobacterales</taxon>
        <taxon>Lysobacteraceae</taxon>
        <taxon>Luteimonas</taxon>
    </lineage>
</organism>
<reference evidence="1" key="2">
    <citation type="submission" date="2023-04" db="EMBL/GenBank/DDBJ databases">
        <authorList>
            <person name="Sun J.-Q."/>
        </authorList>
    </citation>
    <scope>NUCLEOTIDE SEQUENCE</scope>
    <source>
        <strain evidence="1">CC-YY355</strain>
    </source>
</reference>
<dbReference type="InterPro" id="IPR050484">
    <property type="entry name" value="Transf_Hexapept/Carb_Anhydrase"/>
</dbReference>
<dbReference type="CDD" id="cd04645">
    <property type="entry name" value="LbH_gamma_CA_like"/>
    <property type="match status" value="1"/>
</dbReference>
<evidence type="ECO:0000313" key="2">
    <source>
        <dbReference type="Proteomes" id="UP001160550"/>
    </source>
</evidence>
<evidence type="ECO:0000313" key="1">
    <source>
        <dbReference type="EMBL" id="MDH7453734.1"/>
    </source>
</evidence>
<dbReference type="Gene3D" id="2.160.10.10">
    <property type="entry name" value="Hexapeptide repeat proteins"/>
    <property type="match status" value="1"/>
</dbReference>
<dbReference type="PANTHER" id="PTHR13061:SF56">
    <property type="entry name" value="PROTEIN YRDA"/>
    <property type="match status" value="1"/>
</dbReference>
<dbReference type="InterPro" id="IPR047324">
    <property type="entry name" value="LbH_gamma_CA-like"/>
</dbReference>
<dbReference type="Pfam" id="PF00132">
    <property type="entry name" value="Hexapep"/>
    <property type="match status" value="1"/>
</dbReference>
<dbReference type="Proteomes" id="UP001160550">
    <property type="component" value="Unassembled WGS sequence"/>
</dbReference>
<name>A0ABT6MSZ5_9GAMM</name>
<dbReference type="SUPFAM" id="SSF51161">
    <property type="entry name" value="Trimeric LpxA-like enzymes"/>
    <property type="match status" value="1"/>
</dbReference>
<dbReference type="RefSeq" id="WP_280942953.1">
    <property type="nucleotide sequence ID" value="NZ_JARYGX010000023.1"/>
</dbReference>
<dbReference type="EMBL" id="JARYGX010000023">
    <property type="protein sequence ID" value="MDH7453734.1"/>
    <property type="molecule type" value="Genomic_DNA"/>
</dbReference>
<gene>
    <name evidence="1" type="ORF">QF205_11745</name>
</gene>
<sequence>MTSRPSNLRPYRGRVPQLGERVFIDPSAQVIGDVVLADDVSIWPMTVIRGDVNYIRIGARSNLQDGVVVHVSHDGPHLKDGGFATVIGEDVTIGHRAIIHACRIEDACLIGMGAVVMDGAVVKKHGFVGANALVSPGKVVGEGELWLGNPARLVRKLDDAQIEALYYSAQHYVRLKDEYLLDASR</sequence>
<keyword evidence="2" id="KW-1185">Reference proteome</keyword>
<protein>
    <submittedName>
        <fullName evidence="1">Gamma carbonic anhydrase family protein</fullName>
    </submittedName>
</protein>
<dbReference type="InterPro" id="IPR001451">
    <property type="entry name" value="Hexapep"/>
</dbReference>
<comment type="caution">
    <text evidence="1">The sequence shown here is derived from an EMBL/GenBank/DDBJ whole genome shotgun (WGS) entry which is preliminary data.</text>
</comment>
<dbReference type="PANTHER" id="PTHR13061">
    <property type="entry name" value="DYNACTIN SUBUNIT P25"/>
    <property type="match status" value="1"/>
</dbReference>
<proteinExistence type="predicted"/>
<reference evidence="1" key="1">
    <citation type="journal article" date="2007" name="Int. J. Syst. Evol. Microbiol.">
        <title>Luteimonas composti sp. nov., a moderately thermophilic bacterium isolated from food waste.</title>
        <authorList>
            <person name="Young C.C."/>
            <person name="Kampfer P."/>
            <person name="Chen W.M."/>
            <person name="Yen W.S."/>
            <person name="Arun A.B."/>
            <person name="Lai W.A."/>
            <person name="Shen F.T."/>
            <person name="Rekha P.D."/>
            <person name="Lin K.Y."/>
            <person name="Chou J.H."/>
        </authorList>
    </citation>
    <scope>NUCLEOTIDE SEQUENCE</scope>
    <source>
        <strain evidence="1">CC-YY355</strain>
    </source>
</reference>
<dbReference type="InterPro" id="IPR011004">
    <property type="entry name" value="Trimer_LpxA-like_sf"/>
</dbReference>
<accession>A0ABT6MSZ5</accession>